<sequence length="349" mass="39970">MSENDSEKPEPLSYPADLYLDGFLLTPSGSFPINRAFITWHDPAHTELRPHLPRELGTLKAVLYPNQVISSMINALDPRQDDRKYKIDGPSWWKWVGAAHAFARAMVEETDGHVNALRKWYEDLKERLLAQKKSKKKVYERIKHAGSLLATAEHSYQSLYETVAVMMKEIYSLCRFYTGTCIIASAVRWDETKLQLRLKFAHDLSRDEALTRIQAKFGVGTEEIMTSPRFEGLRATQVFQRSVLGRGLDEPAHRHPFVNLPPSHTMPSIDNADQYFVQAWNKVVIPNIDAIRQMLTPYHCLPSGELVPLKMETNPLPRKRKLGESEAPDSELIDFLEDTCLFEYGDVLE</sequence>
<proteinExistence type="predicted"/>
<accession>A0A2V0RJ08</accession>
<dbReference type="EMBL" id="BDQB01000183">
    <property type="protein sequence ID" value="GBH22295.1"/>
    <property type="molecule type" value="Genomic_RNA"/>
</dbReference>
<dbReference type="AlphaFoldDB" id="A0A2V0RJ08"/>
<name>A0A2V0RJ08_9ZZZZ</name>
<organism evidence="1">
    <name type="scientific">viral metagenome</name>
    <dbReference type="NCBI Taxonomy" id="1070528"/>
    <lineage>
        <taxon>unclassified sequences</taxon>
        <taxon>metagenomes</taxon>
        <taxon>organismal metagenomes</taxon>
    </lineage>
</organism>
<protein>
    <submittedName>
        <fullName evidence="1">Uncharacterized protein</fullName>
    </submittedName>
</protein>
<reference evidence="1" key="1">
    <citation type="submission" date="2017-04" db="EMBL/GenBank/DDBJ databases">
        <title>Unveiling RNA virosphere associated with marine microorganisms.</title>
        <authorList>
            <person name="Urayama S."/>
            <person name="Takaki Y."/>
            <person name="Nishi S."/>
            <person name="Yoshida Y."/>
            <person name="Deguchi S."/>
            <person name="Takai K."/>
            <person name="Nunoura T."/>
        </authorList>
    </citation>
    <scope>NUCLEOTIDE SEQUENCE</scope>
</reference>
<evidence type="ECO:0000313" key="1">
    <source>
        <dbReference type="EMBL" id="GBH22295.1"/>
    </source>
</evidence>
<comment type="caution">
    <text evidence="1">The sequence shown here is derived from an EMBL/GenBank/DDBJ whole genome shotgun (WGS) entry which is preliminary data.</text>
</comment>